<feature type="transmembrane region" description="Helical" evidence="6">
    <location>
        <begin position="182"/>
        <end position="204"/>
    </location>
</feature>
<evidence type="ECO:0000313" key="8">
    <source>
        <dbReference type="EMBL" id="MEP1059904.1"/>
    </source>
</evidence>
<dbReference type="SUPFAM" id="SSF161098">
    <property type="entry name" value="MetI-like"/>
    <property type="match status" value="1"/>
</dbReference>
<evidence type="ECO:0000256" key="5">
    <source>
        <dbReference type="ARBA" id="ARBA00023136"/>
    </source>
</evidence>
<keyword evidence="5 6" id="KW-0472">Membrane</keyword>
<dbReference type="PROSITE" id="PS50928">
    <property type="entry name" value="ABC_TM1"/>
    <property type="match status" value="1"/>
</dbReference>
<gene>
    <name evidence="8" type="ORF">NDI38_15805</name>
</gene>
<evidence type="ECO:0000256" key="3">
    <source>
        <dbReference type="ARBA" id="ARBA00022692"/>
    </source>
</evidence>
<dbReference type="InterPro" id="IPR051204">
    <property type="entry name" value="ABC_transp_perm/SBD"/>
</dbReference>
<evidence type="ECO:0000256" key="6">
    <source>
        <dbReference type="RuleBase" id="RU363032"/>
    </source>
</evidence>
<dbReference type="PANTHER" id="PTHR30177:SF4">
    <property type="entry name" value="OSMOPROTECTANT IMPORT PERMEASE PROTEIN OSMW"/>
    <property type="match status" value="1"/>
</dbReference>
<accession>A0ABV0KL18</accession>
<comment type="similarity">
    <text evidence="6">Belongs to the binding-protein-dependent transport system permease family.</text>
</comment>
<proteinExistence type="inferred from homology"/>
<comment type="caution">
    <text evidence="8">The sequence shown here is derived from an EMBL/GenBank/DDBJ whole genome shotgun (WGS) entry which is preliminary data.</text>
</comment>
<dbReference type="InterPro" id="IPR035906">
    <property type="entry name" value="MetI-like_sf"/>
</dbReference>
<dbReference type="Pfam" id="PF00528">
    <property type="entry name" value="BPD_transp_1"/>
    <property type="match status" value="1"/>
</dbReference>
<keyword evidence="4 6" id="KW-1133">Transmembrane helix</keyword>
<evidence type="ECO:0000256" key="2">
    <source>
        <dbReference type="ARBA" id="ARBA00022448"/>
    </source>
</evidence>
<dbReference type="Proteomes" id="UP001476950">
    <property type="component" value="Unassembled WGS sequence"/>
</dbReference>
<dbReference type="PANTHER" id="PTHR30177">
    <property type="entry name" value="GLYCINE BETAINE/L-PROLINE TRANSPORT SYSTEM PERMEASE PROTEIN PROW"/>
    <property type="match status" value="1"/>
</dbReference>
<feature type="domain" description="ABC transmembrane type-1" evidence="7">
    <location>
        <begin position="17"/>
        <end position="201"/>
    </location>
</feature>
<keyword evidence="9" id="KW-1185">Reference proteome</keyword>
<keyword evidence="2 6" id="KW-0813">Transport</keyword>
<dbReference type="RefSeq" id="WP_190449622.1">
    <property type="nucleotide sequence ID" value="NZ_JAMPLM010000013.1"/>
</dbReference>
<evidence type="ECO:0000259" key="7">
    <source>
        <dbReference type="PROSITE" id="PS50928"/>
    </source>
</evidence>
<keyword evidence="3 6" id="KW-0812">Transmembrane</keyword>
<dbReference type="CDD" id="cd06261">
    <property type="entry name" value="TM_PBP2"/>
    <property type="match status" value="1"/>
</dbReference>
<name>A0ABV0KL18_9CYAN</name>
<evidence type="ECO:0000256" key="1">
    <source>
        <dbReference type="ARBA" id="ARBA00004141"/>
    </source>
</evidence>
<feature type="transmembrane region" description="Helical" evidence="6">
    <location>
        <begin position="151"/>
        <end position="175"/>
    </location>
</feature>
<feature type="transmembrane region" description="Helical" evidence="6">
    <location>
        <begin position="54"/>
        <end position="74"/>
    </location>
</feature>
<comment type="subcellular location">
    <subcellularLocation>
        <location evidence="6">Cell membrane</location>
        <topology evidence="6">Multi-pass membrane protein</topology>
    </subcellularLocation>
    <subcellularLocation>
        <location evidence="1">Membrane</location>
        <topology evidence="1">Multi-pass membrane protein</topology>
    </subcellularLocation>
</comment>
<sequence>MNNFFLFRYAPEILQRTGEHLYLVAIAILIATLIGIPLGILITRKPALRQTVLGTANILQIIPSLALFGLLVTVPPALGGGIGDPPAIIALTLYSFLPIIRGTYTGIMSVDPAIREAGRGMGMTDWQLLSQVEMPLALGVILSGIRVATVIAIGTATIATAIGAGGLGIFIFRGISALNNQLILAGVIPAAVLALTADFGIGWLEHHLTRRGGKQAL</sequence>
<feature type="transmembrane region" description="Helical" evidence="6">
    <location>
        <begin position="86"/>
        <end position="107"/>
    </location>
</feature>
<evidence type="ECO:0000256" key="4">
    <source>
        <dbReference type="ARBA" id="ARBA00022989"/>
    </source>
</evidence>
<organism evidence="8 9">
    <name type="scientific">Stenomitos frigidus AS-A4</name>
    <dbReference type="NCBI Taxonomy" id="2933935"/>
    <lineage>
        <taxon>Bacteria</taxon>
        <taxon>Bacillati</taxon>
        <taxon>Cyanobacteriota</taxon>
        <taxon>Cyanophyceae</taxon>
        <taxon>Leptolyngbyales</taxon>
        <taxon>Leptolyngbyaceae</taxon>
        <taxon>Stenomitos</taxon>
    </lineage>
</organism>
<dbReference type="EMBL" id="JAMPLM010000013">
    <property type="protein sequence ID" value="MEP1059904.1"/>
    <property type="molecule type" value="Genomic_DNA"/>
</dbReference>
<protein>
    <submittedName>
        <fullName evidence="8">ABC transporter permease</fullName>
    </submittedName>
</protein>
<reference evidence="8 9" key="1">
    <citation type="submission" date="2022-04" db="EMBL/GenBank/DDBJ databases">
        <title>Positive selection, recombination, and allopatry shape intraspecific diversity of widespread and dominant cyanobacteria.</title>
        <authorList>
            <person name="Wei J."/>
            <person name="Shu W."/>
            <person name="Hu C."/>
        </authorList>
    </citation>
    <scope>NUCLEOTIDE SEQUENCE [LARGE SCALE GENOMIC DNA]</scope>
    <source>
        <strain evidence="8 9">AS-A4</strain>
    </source>
</reference>
<feature type="transmembrane region" description="Helical" evidence="6">
    <location>
        <begin position="20"/>
        <end position="42"/>
    </location>
</feature>
<evidence type="ECO:0000313" key="9">
    <source>
        <dbReference type="Proteomes" id="UP001476950"/>
    </source>
</evidence>
<dbReference type="InterPro" id="IPR000515">
    <property type="entry name" value="MetI-like"/>
</dbReference>
<dbReference type="Gene3D" id="1.10.3720.10">
    <property type="entry name" value="MetI-like"/>
    <property type="match status" value="1"/>
</dbReference>